<dbReference type="SUPFAM" id="SSF51735">
    <property type="entry name" value="NAD(P)-binding Rossmann-fold domains"/>
    <property type="match status" value="1"/>
</dbReference>
<accession>A0AAU8EV20</accession>
<reference evidence="5" key="1">
    <citation type="submission" date="2024-06" db="EMBL/GenBank/DDBJ databases">
        <title>Biodegradation of dimethachlon by Arthrobacter sp. K5: mechanistic insights and ecological implications.</title>
        <authorList>
            <person name="Hu S."/>
            <person name="Lu P."/>
        </authorList>
    </citation>
    <scope>NUCLEOTIDE SEQUENCE</scope>
    <source>
        <strain evidence="5">K5</strain>
    </source>
</reference>
<dbReference type="Gene3D" id="3.40.50.720">
    <property type="entry name" value="NAD(P)-binding Rossmann-like Domain"/>
    <property type="match status" value="1"/>
</dbReference>
<keyword evidence="2" id="KW-0520">NAD</keyword>
<dbReference type="PANTHER" id="PTHR43818:SF11">
    <property type="entry name" value="BCDNA.GH03377"/>
    <property type="match status" value="1"/>
</dbReference>
<proteinExistence type="predicted"/>
<dbReference type="SUPFAM" id="SSF55347">
    <property type="entry name" value="Glyceraldehyde-3-phosphate dehydrogenase-like, C-terminal domain"/>
    <property type="match status" value="1"/>
</dbReference>
<feature type="domain" description="Gfo/Idh/MocA-like oxidoreductase N-terminal" evidence="3">
    <location>
        <begin position="20"/>
        <end position="139"/>
    </location>
</feature>
<evidence type="ECO:0000259" key="4">
    <source>
        <dbReference type="Pfam" id="PF22725"/>
    </source>
</evidence>
<name>A0AAU8EV20_9MICC</name>
<dbReference type="InterPro" id="IPR050463">
    <property type="entry name" value="Gfo/Idh/MocA_oxidrdct_glycsds"/>
</dbReference>
<evidence type="ECO:0000313" key="5">
    <source>
        <dbReference type="EMBL" id="XCH13243.1"/>
    </source>
</evidence>
<dbReference type="InterPro" id="IPR000683">
    <property type="entry name" value="Gfo/Idh/MocA-like_OxRdtase_N"/>
</dbReference>
<dbReference type="RefSeq" id="WP_353713077.1">
    <property type="nucleotide sequence ID" value="NZ_CP159279.1"/>
</dbReference>
<dbReference type="Pfam" id="PF14100">
    <property type="entry name" value="DUF6807"/>
    <property type="match status" value="1"/>
</dbReference>
<evidence type="ECO:0000259" key="3">
    <source>
        <dbReference type="Pfam" id="PF01408"/>
    </source>
</evidence>
<gene>
    <name evidence="5" type="ORF">ABRP34_09775</name>
</gene>
<protein>
    <submittedName>
        <fullName evidence="5">DUF6807 family protein</fullName>
    </submittedName>
</protein>
<dbReference type="EMBL" id="CP159279">
    <property type="protein sequence ID" value="XCH13243.1"/>
    <property type="molecule type" value="Genomic_DNA"/>
</dbReference>
<evidence type="ECO:0000256" key="2">
    <source>
        <dbReference type="ARBA" id="ARBA00023027"/>
    </source>
</evidence>
<dbReference type="GO" id="GO:0016491">
    <property type="term" value="F:oxidoreductase activity"/>
    <property type="evidence" value="ECO:0007669"/>
    <property type="project" value="UniProtKB-KW"/>
</dbReference>
<feature type="domain" description="GFO/IDH/MocA-like oxidoreductase" evidence="4">
    <location>
        <begin position="149"/>
        <end position="278"/>
    </location>
</feature>
<organism evidence="5">
    <name type="scientific">Arthrobacter sp. K5</name>
    <dbReference type="NCBI Taxonomy" id="2839623"/>
    <lineage>
        <taxon>Bacteria</taxon>
        <taxon>Bacillati</taxon>
        <taxon>Actinomycetota</taxon>
        <taxon>Actinomycetes</taxon>
        <taxon>Micrococcales</taxon>
        <taxon>Micrococcaceae</taxon>
        <taxon>Arthrobacter</taxon>
    </lineage>
</organism>
<dbReference type="GO" id="GO:0000166">
    <property type="term" value="F:nucleotide binding"/>
    <property type="evidence" value="ECO:0007669"/>
    <property type="project" value="InterPro"/>
</dbReference>
<dbReference type="Pfam" id="PF01408">
    <property type="entry name" value="GFO_IDH_MocA"/>
    <property type="match status" value="1"/>
</dbReference>
<dbReference type="Gene3D" id="3.30.360.10">
    <property type="entry name" value="Dihydrodipicolinate Reductase, domain 2"/>
    <property type="match status" value="1"/>
</dbReference>
<sequence length="675" mass="71163">MEPLTQPNQPAPHRRETPARIALIGVHGFGAHHLKNLDRLARAGAVELVAVADPNPPSPGALPDSTAVHPDLQSLLAGNHSPDVVIVATPIQTHAPLALATLASGADLYLEKPPVASLADFRQLQEAAGASGRSVQIGFQSLGSQALAAIDKLLRDGTIGTLQGIGATGRWVRDRAYYKRSRWAGKRSLDGVDVVDGVATNPLAHAIATALRIAGARTVEDIASVETDLYRANDVEADDTSVIRIRTAAGLPITCALTLCASESVEPYITLQGSTGTAVFHYTEDRLHISNADGEHSQEFGRDDLTENLLEHLATGRELTSALNDSGAFMLVLEAVRTAEPPAPVSPAHVFWRGDGDAAHAVMPGIEDALERAVSAHATFKELALPWARPADPAEAGTLFTAGGRPLAVLRTGAALNAALSPRPYLHPVTTPGGTVVTDHLPADHPWHLGAGFALQDVSGTNFWGGKTYTREAGEYVSLQDHGRIELLPATPDEPDTRQLRWLGTDGQPLLTEQRTLSHEILGGRAWRLDLETELTAVVDVLLGSPGSNGAAGSGYGGFFWRLPACSGARIFTSDAEGEPAVHGAVAPWLAWTASFGEVPGIRLGQPATLVFKAPAEAADPWFVRCSGYPGVGSALAWDRPVALAAGESLRRSLSVWVCDGELSPNAVGSLLSQR</sequence>
<dbReference type="InterPro" id="IPR055170">
    <property type="entry name" value="GFO_IDH_MocA-like_dom"/>
</dbReference>
<dbReference type="InterPro" id="IPR029475">
    <property type="entry name" value="DUF6807"/>
</dbReference>
<dbReference type="PANTHER" id="PTHR43818">
    <property type="entry name" value="BCDNA.GH03377"/>
    <property type="match status" value="1"/>
</dbReference>
<dbReference type="AlphaFoldDB" id="A0AAU8EV20"/>
<dbReference type="Pfam" id="PF22725">
    <property type="entry name" value="GFO_IDH_MocA_C3"/>
    <property type="match status" value="1"/>
</dbReference>
<keyword evidence="1" id="KW-0560">Oxidoreductase</keyword>
<evidence type="ECO:0000256" key="1">
    <source>
        <dbReference type="ARBA" id="ARBA00023002"/>
    </source>
</evidence>
<dbReference type="InterPro" id="IPR036291">
    <property type="entry name" value="NAD(P)-bd_dom_sf"/>
</dbReference>